<dbReference type="InterPro" id="IPR000589">
    <property type="entry name" value="Ribosomal_uS15"/>
</dbReference>
<keyword evidence="9" id="KW-1185">Reference proteome</keyword>
<dbReference type="PANTHER" id="PTHR23321:SF26">
    <property type="entry name" value="SMALL RIBOSOMAL SUBUNIT PROTEIN US15M"/>
    <property type="match status" value="1"/>
</dbReference>
<dbReference type="PANTHER" id="PTHR23321">
    <property type="entry name" value="RIBOSOMAL PROTEIN S15, BACTERIAL AND ORGANELLAR"/>
    <property type="match status" value="1"/>
</dbReference>
<dbReference type="Proteomes" id="UP000283896">
    <property type="component" value="Unassembled WGS sequence"/>
</dbReference>
<evidence type="ECO:0000256" key="3">
    <source>
        <dbReference type="ARBA" id="ARBA00035313"/>
    </source>
</evidence>
<dbReference type="GO" id="GO:0019843">
    <property type="term" value="F:rRNA binding"/>
    <property type="evidence" value="ECO:0007669"/>
    <property type="project" value="UniProtKB-KW"/>
</dbReference>
<keyword evidence="2 4" id="KW-0687">Ribonucleoprotein</keyword>
<accession>A0A421NUN6</accession>
<evidence type="ECO:0000313" key="8">
    <source>
        <dbReference type="EMBL" id="RMI87715.1"/>
    </source>
</evidence>
<proteinExistence type="inferred from homology"/>
<comment type="function">
    <text evidence="6">One of the primary rRNA binding proteins, it binds directly to 16S rRNA where it helps nucleate assembly of the platform of the 30S subunit by binding and bridging several RNA helices of the 16S rRNA.</text>
</comment>
<dbReference type="NCBIfam" id="TIGR00952">
    <property type="entry name" value="S15_bact"/>
    <property type="match status" value="1"/>
</dbReference>
<evidence type="ECO:0000256" key="7">
    <source>
        <dbReference type="SAM" id="MobiDB-lite"/>
    </source>
</evidence>
<organism evidence="8 9">
    <name type="scientific">Candidatus Phytoplasma solani</name>
    <dbReference type="NCBI Taxonomy" id="69896"/>
    <lineage>
        <taxon>Bacteria</taxon>
        <taxon>Bacillati</taxon>
        <taxon>Mycoplasmatota</taxon>
        <taxon>Mollicutes</taxon>
        <taxon>Acholeplasmatales</taxon>
        <taxon>Acholeplasmataceae</taxon>
        <taxon>Candidatus Phytoplasma</taxon>
        <taxon>16SrXII (Stolbur group)</taxon>
    </lineage>
</organism>
<evidence type="ECO:0000256" key="1">
    <source>
        <dbReference type="ARBA" id="ARBA00022980"/>
    </source>
</evidence>
<evidence type="ECO:0000313" key="9">
    <source>
        <dbReference type="Proteomes" id="UP000283896"/>
    </source>
</evidence>
<dbReference type="SMART" id="SM01387">
    <property type="entry name" value="Ribosomal_S15"/>
    <property type="match status" value="1"/>
</dbReference>
<gene>
    <name evidence="8" type="primary">rpsO</name>
    <name evidence="8" type="ORF">PSSA1_v1c6200</name>
</gene>
<keyword evidence="6" id="KW-0699">rRNA-binding</keyword>
<keyword evidence="6" id="KW-0694">RNA-binding</keyword>
<dbReference type="InterPro" id="IPR009068">
    <property type="entry name" value="uS15_NS1_RNA-bd_sf"/>
</dbReference>
<feature type="compositionally biased region" description="Polar residues" evidence="7">
    <location>
        <begin position="10"/>
        <end position="25"/>
    </location>
</feature>
<dbReference type="Pfam" id="PF00312">
    <property type="entry name" value="Ribosomal_S15"/>
    <property type="match status" value="1"/>
</dbReference>
<comment type="caution">
    <text evidence="8">The sequence shown here is derived from an EMBL/GenBank/DDBJ whole genome shotgun (WGS) entry which is preliminary data.</text>
</comment>
<dbReference type="RefSeq" id="WP_122225624.1">
    <property type="nucleotide sequence ID" value="NZ_MPBG01000011.1"/>
</dbReference>
<dbReference type="GO" id="GO:0003735">
    <property type="term" value="F:structural constituent of ribosome"/>
    <property type="evidence" value="ECO:0007669"/>
    <property type="project" value="InterPro"/>
</dbReference>
<dbReference type="OrthoDB" id="9799262at2"/>
<evidence type="ECO:0000256" key="2">
    <source>
        <dbReference type="ARBA" id="ARBA00023274"/>
    </source>
</evidence>
<keyword evidence="1 4" id="KW-0689">Ribosomal protein</keyword>
<dbReference type="InterPro" id="IPR005290">
    <property type="entry name" value="Ribosomal_uS15_bac-type"/>
</dbReference>
<dbReference type="STRING" id="69896.S284_03950"/>
<dbReference type="SUPFAM" id="SSF47060">
    <property type="entry name" value="S15/NS1 RNA-binding domain"/>
    <property type="match status" value="1"/>
</dbReference>
<dbReference type="EMBL" id="MPBG01000011">
    <property type="protein sequence ID" value="RMI87715.1"/>
    <property type="molecule type" value="Genomic_DNA"/>
</dbReference>
<dbReference type="Gene3D" id="1.10.287.10">
    <property type="entry name" value="S15/NS1, RNA-binding"/>
    <property type="match status" value="1"/>
</dbReference>
<dbReference type="GO" id="GO:0022627">
    <property type="term" value="C:cytosolic small ribosomal subunit"/>
    <property type="evidence" value="ECO:0007669"/>
    <property type="project" value="TreeGrafter"/>
</dbReference>
<evidence type="ECO:0000256" key="4">
    <source>
        <dbReference type="RuleBase" id="RU003919"/>
    </source>
</evidence>
<dbReference type="AlphaFoldDB" id="A0A421NUN6"/>
<dbReference type="CDD" id="cd00353">
    <property type="entry name" value="Ribosomal_S15p_S13e"/>
    <property type="match status" value="1"/>
</dbReference>
<reference evidence="9" key="1">
    <citation type="submission" date="2016-11" db="EMBL/GenBank/DDBJ databases">
        <title>Genome sequence of Candidatus Phytoplasma solani strain SA-1.</title>
        <authorList>
            <person name="Haryono M."/>
            <person name="Samarzija I."/>
            <person name="Seruga Music M."/>
            <person name="Hogenhout S."/>
            <person name="Kuo C.-H."/>
        </authorList>
    </citation>
    <scope>NUCLEOTIDE SEQUENCE [LARGE SCALE GENOMIC DNA]</scope>
    <source>
        <strain evidence="9">SA-1</strain>
    </source>
</reference>
<dbReference type="PROSITE" id="PS00362">
    <property type="entry name" value="RIBOSOMAL_S15"/>
    <property type="match status" value="1"/>
</dbReference>
<name>A0A421NUN6_9MOLU</name>
<feature type="region of interest" description="Disordered" evidence="7">
    <location>
        <begin position="1"/>
        <end position="25"/>
    </location>
</feature>
<protein>
    <recommendedName>
        <fullName evidence="3 5">30S ribosomal protein S15</fullName>
    </recommendedName>
</protein>
<evidence type="ECO:0000256" key="6">
    <source>
        <dbReference type="RuleBase" id="RU004524"/>
    </source>
</evidence>
<sequence length="72" mass="8299">MALTKEQKQEIITPTTSFPKNTGSTESQIKILSNGIKNLSQHLKNHPKDFSAKRGLFMRNSKRRRLLKYLAK</sequence>
<dbReference type="GO" id="GO:0006412">
    <property type="term" value="P:translation"/>
    <property type="evidence" value="ECO:0007669"/>
    <property type="project" value="InterPro"/>
</dbReference>
<evidence type="ECO:0000256" key="5">
    <source>
        <dbReference type="RuleBase" id="RU003920"/>
    </source>
</evidence>
<comment type="similarity">
    <text evidence="4">Belongs to the universal ribosomal protein uS15 family.</text>
</comment>